<dbReference type="STRING" id="1492898.SY85_23815"/>
<evidence type="ECO:0000259" key="4">
    <source>
        <dbReference type="PROSITE" id="PS50102"/>
    </source>
</evidence>
<evidence type="ECO:0000313" key="6">
    <source>
        <dbReference type="Proteomes" id="UP000077177"/>
    </source>
</evidence>
<evidence type="ECO:0000256" key="3">
    <source>
        <dbReference type="ARBA" id="ARBA00023187"/>
    </source>
</evidence>
<dbReference type="GO" id="GO:0008380">
    <property type="term" value="P:RNA splicing"/>
    <property type="evidence" value="ECO:0007669"/>
    <property type="project" value="UniProtKB-KW"/>
</dbReference>
<dbReference type="EMBL" id="CP011390">
    <property type="protein sequence ID" value="ANE53050.1"/>
    <property type="molecule type" value="Genomic_DNA"/>
</dbReference>
<dbReference type="InterPro" id="IPR051106">
    <property type="entry name" value="RNA-bind/splicing_reg"/>
</dbReference>
<dbReference type="Proteomes" id="UP000077177">
    <property type="component" value="Chromosome"/>
</dbReference>
<dbReference type="PANTHER" id="PTHR48028">
    <property type="entry name" value="GLYCINE-RICH RNA-BINDING PROTEIN RZ1A"/>
    <property type="match status" value="1"/>
</dbReference>
<dbReference type="PROSITE" id="PS50102">
    <property type="entry name" value="RRM"/>
    <property type="match status" value="1"/>
</dbReference>
<name>A0A172U155_9BACT</name>
<dbReference type="GO" id="GO:0006397">
    <property type="term" value="P:mRNA processing"/>
    <property type="evidence" value="ECO:0007669"/>
    <property type="project" value="UniProtKB-KW"/>
</dbReference>
<feature type="domain" description="RRM" evidence="4">
    <location>
        <begin position="1"/>
        <end position="79"/>
    </location>
</feature>
<evidence type="ECO:0000256" key="2">
    <source>
        <dbReference type="ARBA" id="ARBA00022884"/>
    </source>
</evidence>
<keyword evidence="1" id="KW-0507">mRNA processing</keyword>
<protein>
    <recommendedName>
        <fullName evidence="4">RRM domain-containing protein</fullName>
    </recommendedName>
</protein>
<dbReference type="SMART" id="SM00360">
    <property type="entry name" value="RRM"/>
    <property type="match status" value="1"/>
</dbReference>
<dbReference type="Gene3D" id="3.30.70.330">
    <property type="match status" value="1"/>
</dbReference>
<dbReference type="InterPro" id="IPR035979">
    <property type="entry name" value="RBD_domain_sf"/>
</dbReference>
<dbReference type="PANTHER" id="PTHR48028:SF4">
    <property type="entry name" value="SC35-LIKE SPLICING FACTOR"/>
    <property type="match status" value="1"/>
</dbReference>
<dbReference type="InterPro" id="IPR000504">
    <property type="entry name" value="RRM_dom"/>
</dbReference>
<keyword evidence="6" id="KW-1185">Reference proteome</keyword>
<dbReference type="KEGG" id="fla:SY85_23815"/>
<reference evidence="6" key="1">
    <citation type="submission" date="2015-01" db="EMBL/GenBank/DDBJ databases">
        <title>Flavisolibacter sp./LCS9/ whole genome sequencing.</title>
        <authorList>
            <person name="Kim M.K."/>
            <person name="Srinivasan S."/>
            <person name="Lee J.-J."/>
        </authorList>
    </citation>
    <scope>NUCLEOTIDE SEQUENCE [LARGE SCALE GENOMIC DNA]</scope>
    <source>
        <strain evidence="6">LCS9</strain>
    </source>
</reference>
<reference evidence="5 6" key="2">
    <citation type="journal article" date="2016" name="Int. J. Syst. Evol. Microbiol.">
        <title>Flavisolibacter tropicus sp. nov., isolated from tropical soil.</title>
        <authorList>
            <person name="Lee J.J."/>
            <person name="Kang M.S."/>
            <person name="Kim G.S."/>
            <person name="Lee C.S."/>
            <person name="Lim S."/>
            <person name="Lee J."/>
            <person name="Roh S.H."/>
            <person name="Kang H."/>
            <person name="Ha J.M."/>
            <person name="Bae S."/>
            <person name="Jung H.Y."/>
            <person name="Kim M.K."/>
        </authorList>
    </citation>
    <scope>NUCLEOTIDE SEQUENCE [LARGE SCALE GENOMIC DNA]</scope>
    <source>
        <strain evidence="5 6">LCS9</strain>
    </source>
</reference>
<dbReference type="Pfam" id="PF00076">
    <property type="entry name" value="RRM_1"/>
    <property type="match status" value="1"/>
</dbReference>
<dbReference type="SUPFAM" id="SSF54928">
    <property type="entry name" value="RNA-binding domain, RBD"/>
    <property type="match status" value="1"/>
</dbReference>
<dbReference type="GO" id="GO:0003723">
    <property type="term" value="F:RNA binding"/>
    <property type="evidence" value="ECO:0007669"/>
    <property type="project" value="UniProtKB-KW"/>
</dbReference>
<dbReference type="RefSeq" id="WP_066408612.1">
    <property type="nucleotide sequence ID" value="NZ_CP011390.1"/>
</dbReference>
<dbReference type="InterPro" id="IPR012677">
    <property type="entry name" value="Nucleotide-bd_a/b_plait_sf"/>
</dbReference>
<dbReference type="AlphaFoldDB" id="A0A172U155"/>
<keyword evidence="2" id="KW-0694">RNA-binding</keyword>
<keyword evidence="3" id="KW-0508">mRNA splicing</keyword>
<accession>A0A172U155</accession>
<evidence type="ECO:0000256" key="1">
    <source>
        <dbReference type="ARBA" id="ARBA00022664"/>
    </source>
</evidence>
<organism evidence="5 6">
    <name type="scientific">Flavisolibacter tropicus</name>
    <dbReference type="NCBI Taxonomy" id="1492898"/>
    <lineage>
        <taxon>Bacteria</taxon>
        <taxon>Pseudomonadati</taxon>
        <taxon>Bacteroidota</taxon>
        <taxon>Chitinophagia</taxon>
        <taxon>Chitinophagales</taxon>
        <taxon>Chitinophagaceae</taxon>
        <taxon>Flavisolibacter</taxon>
    </lineage>
</organism>
<gene>
    <name evidence="5" type="ORF">SY85_23815</name>
</gene>
<evidence type="ECO:0000313" key="5">
    <source>
        <dbReference type="EMBL" id="ANE53050.1"/>
    </source>
</evidence>
<dbReference type="OrthoDB" id="9798855at2"/>
<proteinExistence type="predicted"/>
<sequence>MNIYIGNLNTAITDNDLNDLFSVYGQVQSATIAIDGFTDQSRGFGYVNMPNEQEGLTAIEALDAREIQGLAVTVRVAENKEGHKGSYKVGNPAVKGYQFRKN</sequence>